<dbReference type="SMART" id="SM00831">
    <property type="entry name" value="Cation_ATPase_N"/>
    <property type="match status" value="1"/>
</dbReference>
<dbReference type="InterPro" id="IPR004014">
    <property type="entry name" value="ATPase_P-typ_cation-transptr_N"/>
</dbReference>
<dbReference type="Proteomes" id="UP001190825">
    <property type="component" value="Unassembled WGS sequence"/>
</dbReference>
<reference evidence="2" key="1">
    <citation type="submission" date="2017-04" db="EMBL/GenBank/DDBJ databases">
        <authorList>
            <person name="Porter S."/>
            <person name="Friesen M.L."/>
            <person name="Faber-Hammond J."/>
        </authorList>
    </citation>
    <scope>NUCLEOTIDE SEQUENCE</scope>
    <source>
        <strain evidence="2">Str16</strain>
    </source>
</reference>
<proteinExistence type="predicted"/>
<dbReference type="SUPFAM" id="SSF81665">
    <property type="entry name" value="Calcium ATPase, transmembrane domain M"/>
    <property type="match status" value="1"/>
</dbReference>
<reference evidence="3" key="3">
    <citation type="submission" date="2019-06" db="EMBL/GenBank/DDBJ databases">
        <authorList>
            <person name="Le Quere A."/>
            <person name="Colella S."/>
        </authorList>
    </citation>
    <scope>NUCLEOTIDE SEQUENCE</scope>
    <source>
        <strain evidence="3">EmedicaeMD41</strain>
    </source>
</reference>
<dbReference type="AlphaFoldDB" id="A0A508WRF2"/>
<evidence type="ECO:0000313" key="2">
    <source>
        <dbReference type="EMBL" id="PLT92953.1"/>
    </source>
</evidence>
<feature type="domain" description="Cation-transporting P-type ATPase N-terminal" evidence="1">
    <location>
        <begin position="13"/>
        <end position="72"/>
    </location>
</feature>
<evidence type="ECO:0000313" key="4">
    <source>
        <dbReference type="Proteomes" id="UP001190825"/>
    </source>
</evidence>
<organism evidence="3">
    <name type="scientific">Sinorhizobium medicae</name>
    <dbReference type="NCBI Taxonomy" id="110321"/>
    <lineage>
        <taxon>Bacteria</taxon>
        <taxon>Pseudomonadati</taxon>
        <taxon>Pseudomonadota</taxon>
        <taxon>Alphaproteobacteria</taxon>
        <taxon>Hyphomicrobiales</taxon>
        <taxon>Rhizobiaceae</taxon>
        <taxon>Sinorhizobium/Ensifer group</taxon>
        <taxon>Sinorhizobium</taxon>
    </lineage>
</organism>
<dbReference type="InterPro" id="IPR023298">
    <property type="entry name" value="ATPase_P-typ_TM_dom_sf"/>
</dbReference>
<accession>A0A508WRF2</accession>
<protein>
    <recommendedName>
        <fullName evidence="1">Cation-transporting P-type ATPase N-terminal domain-containing protein</fullName>
    </recommendedName>
</protein>
<name>A0A508WRF2_9HYPH</name>
<gene>
    <name evidence="2" type="ORF">BMJ33_32375</name>
    <name evidence="3" type="ORF">EMEDMD4_1310064</name>
</gene>
<dbReference type="EMBL" id="CABFNB010000037">
    <property type="protein sequence ID" value="VTZ60070.1"/>
    <property type="molecule type" value="Genomic_DNA"/>
</dbReference>
<reference evidence="2 4" key="2">
    <citation type="journal article" date="2018" name="FEMS Microbiol. Ecol.">
        <title>Co-invading symbiotic mutualists of Medicago polymorpha retain high ancestral diversity and contain diverse accessory genomes.</title>
        <authorList>
            <person name="Porter S.S."/>
            <person name="Faber-Hammond J.J."/>
            <person name="Friesen M.L."/>
        </authorList>
    </citation>
    <scope>NUCLEOTIDE SEQUENCE [LARGE SCALE GENOMIC DNA]</scope>
    <source>
        <strain evidence="2 4">Str16</strain>
    </source>
</reference>
<dbReference type="RefSeq" id="WP_101780136.1">
    <property type="nucleotide sequence ID" value="NZ_CABFNB010000037.1"/>
</dbReference>
<evidence type="ECO:0000259" key="1">
    <source>
        <dbReference type="SMART" id="SM00831"/>
    </source>
</evidence>
<keyword evidence="4" id="KW-1185">Reference proteome</keyword>
<dbReference type="EMBL" id="NBUC01000176">
    <property type="protein sequence ID" value="PLT92953.1"/>
    <property type="molecule type" value="Genomic_DNA"/>
</dbReference>
<evidence type="ECO:0000313" key="3">
    <source>
        <dbReference type="EMBL" id="VTZ60070.1"/>
    </source>
</evidence>
<dbReference type="Pfam" id="PF00690">
    <property type="entry name" value="Cation_ATPase_N"/>
    <property type="match status" value="1"/>
</dbReference>
<sequence length="75" mass="8265">MRSLALDAREGGAYWATPAADLIADYGTRPTGLTSREAHERLARYGTNSVARGEKFLALSVLLRQFRSPLRAASW</sequence>
<dbReference type="Proteomes" id="UP000507954">
    <property type="component" value="Unassembled WGS sequence"/>
</dbReference>